<dbReference type="InterPro" id="IPR051908">
    <property type="entry name" value="Ribosomal_N-acetyltransferase"/>
</dbReference>
<dbReference type="RefSeq" id="WP_324769426.1">
    <property type="nucleotide sequence ID" value="NZ_BAAATS010000054.1"/>
</dbReference>
<dbReference type="InterPro" id="IPR000182">
    <property type="entry name" value="GNAT_dom"/>
</dbReference>
<protein>
    <submittedName>
        <fullName evidence="2">GNAT family N-acetyltransferase</fullName>
    </submittedName>
</protein>
<dbReference type="PANTHER" id="PTHR43441:SF10">
    <property type="entry name" value="ACETYLTRANSFERASE"/>
    <property type="match status" value="1"/>
</dbReference>
<accession>A0ABU6CBH8</accession>
<dbReference type="EMBL" id="JAOZYB010000118">
    <property type="protein sequence ID" value="MEB3962008.1"/>
    <property type="molecule type" value="Genomic_DNA"/>
</dbReference>
<dbReference type="InterPro" id="IPR016181">
    <property type="entry name" value="Acyl_CoA_acyltransferase"/>
</dbReference>
<proteinExistence type="predicted"/>
<evidence type="ECO:0000259" key="1">
    <source>
        <dbReference type="Pfam" id="PF13302"/>
    </source>
</evidence>
<dbReference type="Gene3D" id="3.40.630.30">
    <property type="match status" value="1"/>
</dbReference>
<dbReference type="PANTHER" id="PTHR43441">
    <property type="entry name" value="RIBOSOMAL-PROTEIN-SERINE ACETYLTRANSFERASE"/>
    <property type="match status" value="1"/>
</dbReference>
<reference evidence="2 3" key="1">
    <citation type="submission" date="2022-10" db="EMBL/GenBank/DDBJ databases">
        <authorList>
            <person name="Xie J."/>
            <person name="Shen N."/>
        </authorList>
    </citation>
    <scope>NUCLEOTIDE SEQUENCE [LARGE SCALE GENOMIC DNA]</scope>
    <source>
        <strain evidence="2 3">DSM 41681</strain>
    </source>
</reference>
<evidence type="ECO:0000313" key="3">
    <source>
        <dbReference type="Proteomes" id="UP001352223"/>
    </source>
</evidence>
<evidence type="ECO:0000313" key="2">
    <source>
        <dbReference type="EMBL" id="MEB3962008.1"/>
    </source>
</evidence>
<feature type="domain" description="N-acetyltransferase" evidence="1">
    <location>
        <begin position="17"/>
        <end position="160"/>
    </location>
</feature>
<gene>
    <name evidence="2" type="ORF">OKJ48_17395</name>
</gene>
<dbReference type="Pfam" id="PF13302">
    <property type="entry name" value="Acetyltransf_3"/>
    <property type="match status" value="1"/>
</dbReference>
<comment type="caution">
    <text evidence="2">The sequence shown here is derived from an EMBL/GenBank/DDBJ whole genome shotgun (WGS) entry which is preliminary data.</text>
</comment>
<sequence length="177" mass="19232">MPEPRSWPRAVPLDSARLWLEPLSVEHAPEAAGVFGDVRLHTWIGGAPPTPDELEARYRRQVVGHSPDGQHGWLNWLLRDRGTRRLVGTVQATLHRPHPDRVEAELAWVVGHAFQGAGYGKEGAVAMAGWLRTQGVVRCVAHVSPGHRASEGIAAALGMTPTGEVHDSEMLWADSGS</sequence>
<name>A0ABU6CBH8_9ACTN</name>
<keyword evidence="3" id="KW-1185">Reference proteome</keyword>
<dbReference type="Proteomes" id="UP001352223">
    <property type="component" value="Unassembled WGS sequence"/>
</dbReference>
<organism evidence="2 3">
    <name type="scientific">Streptomyces kunmingensis</name>
    <dbReference type="NCBI Taxonomy" id="68225"/>
    <lineage>
        <taxon>Bacteria</taxon>
        <taxon>Bacillati</taxon>
        <taxon>Actinomycetota</taxon>
        <taxon>Actinomycetes</taxon>
        <taxon>Kitasatosporales</taxon>
        <taxon>Streptomycetaceae</taxon>
        <taxon>Streptomyces</taxon>
    </lineage>
</organism>
<dbReference type="SUPFAM" id="SSF55729">
    <property type="entry name" value="Acyl-CoA N-acyltransferases (Nat)"/>
    <property type="match status" value="1"/>
</dbReference>